<evidence type="ECO:0008006" key="4">
    <source>
        <dbReference type="Google" id="ProtNLM"/>
    </source>
</evidence>
<keyword evidence="1" id="KW-0472">Membrane</keyword>
<evidence type="ECO:0000256" key="1">
    <source>
        <dbReference type="SAM" id="Phobius"/>
    </source>
</evidence>
<dbReference type="AlphaFoldDB" id="A0A926HXN6"/>
<dbReference type="RefSeq" id="WP_249311356.1">
    <property type="nucleotide sequence ID" value="NZ_JACRSU010000001.1"/>
</dbReference>
<dbReference type="Proteomes" id="UP000611762">
    <property type="component" value="Unassembled WGS sequence"/>
</dbReference>
<accession>A0A926HXN6</accession>
<keyword evidence="1" id="KW-1133">Transmembrane helix</keyword>
<keyword evidence="1" id="KW-0812">Transmembrane</keyword>
<protein>
    <recommendedName>
        <fullName evidence="4">Cell division protein FtsL</fullName>
    </recommendedName>
</protein>
<name>A0A926HXN6_9FIRM</name>
<organism evidence="2 3">
    <name type="scientific">Congzhengia minquanensis</name>
    <dbReference type="NCBI Taxonomy" id="2763657"/>
    <lineage>
        <taxon>Bacteria</taxon>
        <taxon>Bacillati</taxon>
        <taxon>Bacillota</taxon>
        <taxon>Clostridia</taxon>
        <taxon>Eubacteriales</taxon>
        <taxon>Oscillospiraceae</taxon>
        <taxon>Congzhengia</taxon>
    </lineage>
</organism>
<reference evidence="2" key="1">
    <citation type="submission" date="2020-08" db="EMBL/GenBank/DDBJ databases">
        <title>Genome public.</title>
        <authorList>
            <person name="Liu C."/>
            <person name="Sun Q."/>
        </authorList>
    </citation>
    <scope>NUCLEOTIDE SEQUENCE</scope>
    <source>
        <strain evidence="2">H8</strain>
    </source>
</reference>
<evidence type="ECO:0000313" key="3">
    <source>
        <dbReference type="Proteomes" id="UP000611762"/>
    </source>
</evidence>
<evidence type="ECO:0000313" key="2">
    <source>
        <dbReference type="EMBL" id="MBC8540259.1"/>
    </source>
</evidence>
<gene>
    <name evidence="2" type="ORF">H8698_04640</name>
</gene>
<proteinExistence type="predicted"/>
<comment type="caution">
    <text evidence="2">The sequence shown here is derived from an EMBL/GenBank/DDBJ whole genome shotgun (WGS) entry which is preliminary data.</text>
</comment>
<dbReference type="EMBL" id="JACRSU010000001">
    <property type="protein sequence ID" value="MBC8540259.1"/>
    <property type="molecule type" value="Genomic_DNA"/>
</dbReference>
<feature type="transmembrane region" description="Helical" evidence="1">
    <location>
        <begin position="65"/>
        <end position="85"/>
    </location>
</feature>
<sequence>MRNNNLAYHADDRYRKIYDNREIRKITNIRSTGGVMIKTGSGQKRKVNTAAGRNRRPKSRINRGTVISVIVLASMAFLVLFRGLMITSGYEQLEKKNTMLSETIAENQKLQFKIDQTLDLKNIEKIAQNTFNMGQPSKSQTIYINLEQSNEVKKVRSGNSIIDAVKNFFSGIVEYFA</sequence>
<keyword evidence="3" id="KW-1185">Reference proteome</keyword>